<feature type="region of interest" description="Disordered" evidence="1">
    <location>
        <begin position="18"/>
        <end position="112"/>
    </location>
</feature>
<keyword evidence="4" id="KW-1185">Reference proteome</keyword>
<proteinExistence type="predicted"/>
<feature type="signal peptide" evidence="2">
    <location>
        <begin position="1"/>
        <end position="19"/>
    </location>
</feature>
<dbReference type="EMBL" id="FOBF01000022">
    <property type="protein sequence ID" value="SEN14298.1"/>
    <property type="molecule type" value="Genomic_DNA"/>
</dbReference>
<keyword evidence="2" id="KW-0732">Signal</keyword>
<name>A0A1H8E680_9ACTN</name>
<evidence type="ECO:0008006" key="5">
    <source>
        <dbReference type="Google" id="ProtNLM"/>
    </source>
</evidence>
<accession>A0A1H8E680</accession>
<feature type="chain" id="PRO_5011474399" description="DUF3859 domain-containing protein" evidence="2">
    <location>
        <begin position="20"/>
        <end position="223"/>
    </location>
</feature>
<evidence type="ECO:0000313" key="3">
    <source>
        <dbReference type="EMBL" id="SEN14298.1"/>
    </source>
</evidence>
<dbReference type="AlphaFoldDB" id="A0A1H8E680"/>
<feature type="compositionally biased region" description="Gly residues" evidence="1">
    <location>
        <begin position="34"/>
        <end position="48"/>
    </location>
</feature>
<dbReference type="OrthoDB" id="3535880at2"/>
<feature type="compositionally biased region" description="Low complexity" evidence="1">
    <location>
        <begin position="62"/>
        <end position="76"/>
    </location>
</feature>
<dbReference type="Proteomes" id="UP000198953">
    <property type="component" value="Unassembled WGS sequence"/>
</dbReference>
<organism evidence="3 4">
    <name type="scientific">Nonomuraea pusilla</name>
    <dbReference type="NCBI Taxonomy" id="46177"/>
    <lineage>
        <taxon>Bacteria</taxon>
        <taxon>Bacillati</taxon>
        <taxon>Actinomycetota</taxon>
        <taxon>Actinomycetes</taxon>
        <taxon>Streptosporangiales</taxon>
        <taxon>Streptosporangiaceae</taxon>
        <taxon>Nonomuraea</taxon>
    </lineage>
</organism>
<evidence type="ECO:0000256" key="2">
    <source>
        <dbReference type="SAM" id="SignalP"/>
    </source>
</evidence>
<dbReference type="RefSeq" id="WP_091104707.1">
    <property type="nucleotide sequence ID" value="NZ_FOBF01000022.1"/>
</dbReference>
<protein>
    <recommendedName>
        <fullName evidence="5">DUF3859 domain-containing protein</fullName>
    </recommendedName>
</protein>
<sequence length="223" mass="24180">MRRWIAVLLAVAACVTACGPTGHGRRGTSRQGTHGNGGFGNGGQGTASGGHSSRPEPYARESSPSASPTPTRTGARPARRDDRARPRALPHRKVTATPRPTRTQKGCGGTPIYLNGEKLPEVRGTARDAELWGLLFARRLPIRHGDEVKIVWRMTGEGPLTVVARRRDGTPARVVFGPEEHSGSSWQRPGQEWGTGFTFPKAGCWKIELTRTRGSGYVWLSVR</sequence>
<gene>
    <name evidence="3" type="ORF">SAMN05660976_06909</name>
</gene>
<reference evidence="3 4" key="1">
    <citation type="submission" date="2016-10" db="EMBL/GenBank/DDBJ databases">
        <authorList>
            <person name="de Groot N.N."/>
        </authorList>
    </citation>
    <scope>NUCLEOTIDE SEQUENCE [LARGE SCALE GENOMIC DNA]</scope>
    <source>
        <strain evidence="3 4">DSM 43357</strain>
    </source>
</reference>
<evidence type="ECO:0000313" key="4">
    <source>
        <dbReference type="Proteomes" id="UP000198953"/>
    </source>
</evidence>
<evidence type="ECO:0000256" key="1">
    <source>
        <dbReference type="SAM" id="MobiDB-lite"/>
    </source>
</evidence>
<feature type="region of interest" description="Disordered" evidence="1">
    <location>
        <begin position="173"/>
        <end position="192"/>
    </location>
</feature>